<protein>
    <submittedName>
        <fullName evidence="1">Uncharacterized protein</fullName>
    </submittedName>
</protein>
<sequence>MLSFEYIENRQRKRWRFFVSGRCSEEYLDIVIPIETYIHEIYINIFLIVLI</sequence>
<accession>A0A1X3JKV4</accession>
<organism evidence="1 2">
    <name type="scientific">Escherichia coli H386</name>
    <dbReference type="NCBI Taxonomy" id="656397"/>
    <lineage>
        <taxon>Bacteria</taxon>
        <taxon>Pseudomonadati</taxon>
        <taxon>Pseudomonadota</taxon>
        <taxon>Gammaproteobacteria</taxon>
        <taxon>Enterobacterales</taxon>
        <taxon>Enterobacteriaceae</taxon>
        <taxon>Escherichia</taxon>
    </lineage>
</organism>
<evidence type="ECO:0000313" key="2">
    <source>
        <dbReference type="Proteomes" id="UP000193045"/>
    </source>
</evidence>
<gene>
    <name evidence="1" type="ORF">ECVG_03429</name>
</gene>
<dbReference type="EMBL" id="ADJB01000026">
    <property type="protein sequence ID" value="OSL15366.1"/>
    <property type="molecule type" value="Genomic_DNA"/>
</dbReference>
<dbReference type="Proteomes" id="UP000193045">
    <property type="component" value="Unassembled WGS sequence"/>
</dbReference>
<name>A0A1X3JKV4_ECOLX</name>
<comment type="caution">
    <text evidence="1">The sequence shown here is derived from an EMBL/GenBank/DDBJ whole genome shotgun (WGS) entry which is preliminary data.</text>
</comment>
<evidence type="ECO:0000313" key="1">
    <source>
        <dbReference type="EMBL" id="OSL15366.1"/>
    </source>
</evidence>
<dbReference type="AlphaFoldDB" id="A0A1X3JKV4"/>
<proteinExistence type="predicted"/>
<reference evidence="1 2" key="1">
    <citation type="submission" date="2010-04" db="EMBL/GenBank/DDBJ databases">
        <title>The Genome Sequence of Escherichia coli H386.</title>
        <authorList>
            <consortium name="The Broad Institute Genome Sequencing Platform"/>
            <consortium name="The Broad Institute Genome Sequencing Center for Infectious Disease"/>
            <person name="Feldgarden M."/>
            <person name="Gordon D.M."/>
            <person name="Johnson J.R."/>
            <person name="Johnston B.D."/>
            <person name="Young S."/>
            <person name="Zeng Q."/>
            <person name="Koehrsen M."/>
            <person name="Alvarado L."/>
            <person name="Berlin A.M."/>
            <person name="Borenstein D."/>
            <person name="Chapman S.B."/>
            <person name="Chen Z."/>
            <person name="Engels R."/>
            <person name="Freedman E."/>
            <person name="Gellesch M."/>
            <person name="Goldberg J."/>
            <person name="Griggs A."/>
            <person name="Gujja S."/>
            <person name="Heilman E.R."/>
            <person name="Heiman D.I."/>
            <person name="Hepburn T.A."/>
            <person name="Howarth C."/>
            <person name="Jen D."/>
            <person name="Larson L."/>
            <person name="Mehta T."/>
            <person name="Park D."/>
            <person name="Pearson M."/>
            <person name="Richards J."/>
            <person name="Roberts A."/>
            <person name="Saif S."/>
            <person name="Shea T.D."/>
            <person name="Shenoy N."/>
            <person name="Sisk P."/>
            <person name="Stolte C."/>
            <person name="Sykes S.N."/>
            <person name="Walk T."/>
            <person name="White J."/>
            <person name="Yandava C."/>
            <person name="Haas B."/>
            <person name="Henn M.R."/>
            <person name="Nusbaum C."/>
            <person name="Birren B."/>
        </authorList>
    </citation>
    <scope>NUCLEOTIDE SEQUENCE [LARGE SCALE GENOMIC DNA]</scope>
    <source>
        <strain evidence="1 2">H386</strain>
    </source>
</reference>